<dbReference type="GO" id="GO:0005524">
    <property type="term" value="F:ATP binding"/>
    <property type="evidence" value="ECO:0007669"/>
    <property type="project" value="UniProtKB-KW"/>
</dbReference>
<keyword evidence="14" id="KW-1185">Reference proteome</keyword>
<evidence type="ECO:0000256" key="6">
    <source>
        <dbReference type="ARBA" id="ARBA00022806"/>
    </source>
</evidence>
<dbReference type="InterPro" id="IPR041453">
    <property type="entry name" value="Suv3_N"/>
</dbReference>
<dbReference type="GO" id="GO:0003724">
    <property type="term" value="F:RNA helicase activity"/>
    <property type="evidence" value="ECO:0007669"/>
    <property type="project" value="UniProtKB-EC"/>
</dbReference>
<dbReference type="GO" id="GO:0016787">
    <property type="term" value="F:hydrolase activity"/>
    <property type="evidence" value="ECO:0007669"/>
    <property type="project" value="UniProtKB-KW"/>
</dbReference>
<gene>
    <name evidence="13" type="ORF">KP79_PYT17237</name>
</gene>
<dbReference type="EMBL" id="NEDP02005569">
    <property type="protein sequence ID" value="OWF38311.1"/>
    <property type="molecule type" value="Genomic_DNA"/>
</dbReference>
<evidence type="ECO:0000256" key="3">
    <source>
        <dbReference type="ARBA" id="ARBA00012552"/>
    </source>
</evidence>
<keyword evidence="8" id="KW-0809">Transit peptide</keyword>
<dbReference type="PANTHER" id="PTHR12131:SF1">
    <property type="entry name" value="ATP-DEPENDENT RNA HELICASE SUPV3L1, MITOCHONDRIAL-RELATED"/>
    <property type="match status" value="1"/>
</dbReference>
<dbReference type="Pfam" id="PF22527">
    <property type="entry name" value="DEXQc_Suv3"/>
    <property type="match status" value="1"/>
</dbReference>
<dbReference type="STRING" id="6573.A0A210PPA2"/>
<organism evidence="13 14">
    <name type="scientific">Mizuhopecten yessoensis</name>
    <name type="common">Japanese scallop</name>
    <name type="synonym">Patinopecten yessoensis</name>
    <dbReference type="NCBI Taxonomy" id="6573"/>
    <lineage>
        <taxon>Eukaryota</taxon>
        <taxon>Metazoa</taxon>
        <taxon>Spiralia</taxon>
        <taxon>Lophotrochozoa</taxon>
        <taxon>Mollusca</taxon>
        <taxon>Bivalvia</taxon>
        <taxon>Autobranchia</taxon>
        <taxon>Pteriomorphia</taxon>
        <taxon>Pectinida</taxon>
        <taxon>Pectinoidea</taxon>
        <taxon>Pectinidae</taxon>
        <taxon>Mizuhopecten</taxon>
    </lineage>
</organism>
<comment type="caution">
    <text evidence="13">The sequence shown here is derived from an EMBL/GenBank/DDBJ whole genome shotgun (WGS) entry which is preliminary data.</text>
</comment>
<dbReference type="InterPro" id="IPR001650">
    <property type="entry name" value="Helicase_C-like"/>
</dbReference>
<reference evidence="13 14" key="1">
    <citation type="journal article" date="2017" name="Nat. Ecol. Evol.">
        <title>Scallop genome provides insights into evolution of bilaterian karyotype and development.</title>
        <authorList>
            <person name="Wang S."/>
            <person name="Zhang J."/>
            <person name="Jiao W."/>
            <person name="Li J."/>
            <person name="Xun X."/>
            <person name="Sun Y."/>
            <person name="Guo X."/>
            <person name="Huan P."/>
            <person name="Dong B."/>
            <person name="Zhang L."/>
            <person name="Hu X."/>
            <person name="Sun X."/>
            <person name="Wang J."/>
            <person name="Zhao C."/>
            <person name="Wang Y."/>
            <person name="Wang D."/>
            <person name="Huang X."/>
            <person name="Wang R."/>
            <person name="Lv J."/>
            <person name="Li Y."/>
            <person name="Zhang Z."/>
            <person name="Liu B."/>
            <person name="Lu W."/>
            <person name="Hui Y."/>
            <person name="Liang J."/>
            <person name="Zhou Z."/>
            <person name="Hou R."/>
            <person name="Li X."/>
            <person name="Liu Y."/>
            <person name="Li H."/>
            <person name="Ning X."/>
            <person name="Lin Y."/>
            <person name="Zhao L."/>
            <person name="Xing Q."/>
            <person name="Dou J."/>
            <person name="Li Y."/>
            <person name="Mao J."/>
            <person name="Guo H."/>
            <person name="Dou H."/>
            <person name="Li T."/>
            <person name="Mu C."/>
            <person name="Jiang W."/>
            <person name="Fu Q."/>
            <person name="Fu X."/>
            <person name="Miao Y."/>
            <person name="Liu J."/>
            <person name="Yu Q."/>
            <person name="Li R."/>
            <person name="Liao H."/>
            <person name="Li X."/>
            <person name="Kong Y."/>
            <person name="Jiang Z."/>
            <person name="Chourrout D."/>
            <person name="Li R."/>
            <person name="Bao Z."/>
        </authorList>
    </citation>
    <scope>NUCLEOTIDE SEQUENCE [LARGE SCALE GENOMIC DNA]</scope>
    <source>
        <strain evidence="13 14">PY_sf001</strain>
    </source>
</reference>
<evidence type="ECO:0000259" key="12">
    <source>
        <dbReference type="PROSITE" id="PS51194"/>
    </source>
</evidence>
<dbReference type="Proteomes" id="UP000242188">
    <property type="component" value="Unassembled WGS sequence"/>
</dbReference>
<dbReference type="PANTHER" id="PTHR12131">
    <property type="entry name" value="ATP-DEPENDENT RNA AND DNA HELICASE"/>
    <property type="match status" value="1"/>
</dbReference>
<evidence type="ECO:0000256" key="7">
    <source>
        <dbReference type="ARBA" id="ARBA00022840"/>
    </source>
</evidence>
<evidence type="ECO:0000313" key="14">
    <source>
        <dbReference type="Proteomes" id="UP000242188"/>
    </source>
</evidence>
<dbReference type="EC" id="3.6.4.13" evidence="3"/>
<dbReference type="Pfam" id="PF00271">
    <property type="entry name" value="Helicase_C"/>
    <property type="match status" value="1"/>
</dbReference>
<proteinExistence type="inferred from homology"/>
<evidence type="ECO:0000256" key="11">
    <source>
        <dbReference type="SAM" id="MobiDB-lite"/>
    </source>
</evidence>
<dbReference type="OrthoDB" id="6692397at2759"/>
<keyword evidence="4" id="KW-0547">Nucleotide-binding</keyword>
<dbReference type="SUPFAM" id="SSF52540">
    <property type="entry name" value="P-loop containing nucleoside triphosphate hydrolases"/>
    <property type="match status" value="1"/>
</dbReference>
<dbReference type="CDD" id="cd18805">
    <property type="entry name" value="SF2_C_suv3"/>
    <property type="match status" value="1"/>
</dbReference>
<dbReference type="InterPro" id="IPR050699">
    <property type="entry name" value="RNA-DNA_Helicase"/>
</dbReference>
<evidence type="ECO:0000256" key="1">
    <source>
        <dbReference type="ARBA" id="ARBA00004173"/>
    </source>
</evidence>
<evidence type="ECO:0000256" key="9">
    <source>
        <dbReference type="ARBA" id="ARBA00023128"/>
    </source>
</evidence>
<dbReference type="InterPro" id="IPR027417">
    <property type="entry name" value="P-loop_NTPase"/>
</dbReference>
<keyword evidence="9" id="KW-0496">Mitochondrion</keyword>
<keyword evidence="6 13" id="KW-0347">Helicase</keyword>
<dbReference type="GO" id="GO:0000965">
    <property type="term" value="P:mitochondrial RNA 3'-end processing"/>
    <property type="evidence" value="ECO:0007669"/>
    <property type="project" value="TreeGrafter"/>
</dbReference>
<feature type="compositionally biased region" description="Basic and acidic residues" evidence="11">
    <location>
        <begin position="689"/>
        <end position="724"/>
    </location>
</feature>
<evidence type="ECO:0000313" key="13">
    <source>
        <dbReference type="EMBL" id="OWF38311.1"/>
    </source>
</evidence>
<dbReference type="Gene3D" id="3.40.50.300">
    <property type="entry name" value="P-loop containing nucleotide triphosphate hydrolases"/>
    <property type="match status" value="2"/>
</dbReference>
<dbReference type="PROSITE" id="PS51194">
    <property type="entry name" value="HELICASE_CTER"/>
    <property type="match status" value="1"/>
</dbReference>
<dbReference type="Pfam" id="PF18114">
    <property type="entry name" value="Suv3_N"/>
    <property type="match status" value="1"/>
</dbReference>
<comment type="subcellular location">
    <subcellularLocation>
        <location evidence="1">Mitochondrion</location>
    </subcellularLocation>
</comment>
<dbReference type="InterPro" id="IPR022192">
    <property type="entry name" value="SUV3_C"/>
</dbReference>
<accession>A0A210PPA2</accession>
<evidence type="ECO:0000256" key="5">
    <source>
        <dbReference type="ARBA" id="ARBA00022801"/>
    </source>
</evidence>
<feature type="region of interest" description="Disordered" evidence="11">
    <location>
        <begin position="685"/>
        <end position="725"/>
    </location>
</feature>
<comment type="catalytic activity">
    <reaction evidence="10">
        <text>ATP + H2O = ADP + phosphate + H(+)</text>
        <dbReference type="Rhea" id="RHEA:13065"/>
        <dbReference type="ChEBI" id="CHEBI:15377"/>
        <dbReference type="ChEBI" id="CHEBI:15378"/>
        <dbReference type="ChEBI" id="CHEBI:30616"/>
        <dbReference type="ChEBI" id="CHEBI:43474"/>
        <dbReference type="ChEBI" id="CHEBI:456216"/>
        <dbReference type="EC" id="3.6.4.13"/>
    </reaction>
</comment>
<dbReference type="Pfam" id="PF12513">
    <property type="entry name" value="SUV3_C"/>
    <property type="match status" value="1"/>
</dbReference>
<evidence type="ECO:0000256" key="4">
    <source>
        <dbReference type="ARBA" id="ARBA00022741"/>
    </source>
</evidence>
<dbReference type="SMART" id="SM00490">
    <property type="entry name" value="HELICc"/>
    <property type="match status" value="1"/>
</dbReference>
<name>A0A210PPA2_MIZYE</name>
<dbReference type="Gene3D" id="1.20.272.40">
    <property type="match status" value="1"/>
</dbReference>
<feature type="domain" description="Helicase C-terminal" evidence="12">
    <location>
        <begin position="352"/>
        <end position="514"/>
    </location>
</feature>
<protein>
    <recommendedName>
        <fullName evidence="3">RNA helicase</fullName>
        <ecNumber evidence="3">3.6.4.13</ecNumber>
    </recommendedName>
</protein>
<evidence type="ECO:0000256" key="8">
    <source>
        <dbReference type="ARBA" id="ARBA00022946"/>
    </source>
</evidence>
<keyword evidence="5" id="KW-0378">Hydrolase</keyword>
<comment type="similarity">
    <text evidence="2">Belongs to the helicase family.</text>
</comment>
<sequence>MATFRTLSMLKQMSTTWCRRKHAFVCSSYSTRPPKSEDKPVDSASKDKRSKLFVKAKPKKVLEIHSIIKPSSVVSKYRECEETGGGELDKDAVKMVLEEFSRSSEIRTLCRENDISPDLFRTTFQSFSTMCLEDKLRFDIHLLLNILTIDKGDVGMLFPYYLGYSQEMFPHLKSMNMLKGLTDLTSPAQWYVETRAKTRKIVMHVGPTNSGKTYHAMKRFLKAESATYCCPLRLLAMEICNSSNDQGVPCDLKTGELVTFADENNQPGNHVACTVEMTNLKDNYDVAVIDEIQMIQNLDRGWAWTQAFLGLKADEIHVCGEEAAVPLIKNLAVLTGDTVEVNEYTRLNPLMYLSTALEKYENVMPGDCIICFSKEVIFDVSAELNKRGVLTAIIYGNLPPATKIAQAKQFNDPLDPCKVLVATDAVGLGLNLNIRRIVFHSLSKGNRRWGRINSSLVRHIAGRAGRFGHIYPKGYVTTFKKSDLYSLHELKNEKVIPIQSAGLQPTPEQMELFSNHLPDASLKNLLIMFEHMAKHDKENFFMCELNQMKKLAELIDNIGLPTKDKFQYSHVPVDTDSEVQCDFFVQCATKHFYEEPISISWLTSHLGWPLEMPTTVADLKDMETIFNCLDVYLWLSKCYPNIYQDEERVREIQKELEIWIEDGLKACLFEKLNLAQKRKLEMQTLKRKISSDNPEKQELEKPAARSDSAKSPKRDEKPNDKNNDMLDLIKFLKKGGMSEKRFKTLSKQLQFDPNFISSQPLIGKHPMKTRPDKMKVLKYLEKMEKDKYQK</sequence>
<dbReference type="Gene3D" id="1.10.1740.140">
    <property type="match status" value="1"/>
</dbReference>
<keyword evidence="7" id="KW-0067">ATP-binding</keyword>
<evidence type="ECO:0000256" key="10">
    <source>
        <dbReference type="ARBA" id="ARBA00047984"/>
    </source>
</evidence>
<dbReference type="CDD" id="cd17913">
    <property type="entry name" value="DEXQc_Suv3"/>
    <property type="match status" value="1"/>
</dbReference>
<dbReference type="InterPro" id="IPR044774">
    <property type="entry name" value="Suv3_DEXQc"/>
</dbReference>
<dbReference type="Gene3D" id="1.20.58.1080">
    <property type="match status" value="1"/>
</dbReference>
<dbReference type="GO" id="GO:0045025">
    <property type="term" value="C:mitochondrial degradosome"/>
    <property type="evidence" value="ECO:0007669"/>
    <property type="project" value="TreeGrafter"/>
</dbReference>
<dbReference type="AlphaFoldDB" id="A0A210PPA2"/>
<evidence type="ECO:0000256" key="2">
    <source>
        <dbReference type="ARBA" id="ARBA00008708"/>
    </source>
</evidence>
<dbReference type="FunFam" id="3.40.50.300:FF:000269">
    <property type="entry name" value="ATP-dependent RNA helicase SUPV3L1, mitochondrial"/>
    <property type="match status" value="1"/>
</dbReference>
<dbReference type="InterPro" id="IPR055206">
    <property type="entry name" value="DEXQc_SUV3"/>
</dbReference>